<accession>A0A7M2RLD3</accession>
<dbReference type="EC" id="2.4.2.3" evidence="2"/>
<dbReference type="GO" id="GO:0005829">
    <property type="term" value="C:cytosol"/>
    <property type="evidence" value="ECO:0007669"/>
    <property type="project" value="TreeGrafter"/>
</dbReference>
<evidence type="ECO:0000256" key="4">
    <source>
        <dbReference type="ARBA" id="ARBA00022676"/>
    </source>
</evidence>
<evidence type="ECO:0000256" key="3">
    <source>
        <dbReference type="ARBA" id="ARBA00021980"/>
    </source>
</evidence>
<keyword evidence="5" id="KW-0808">Transferase</keyword>
<dbReference type="InterPro" id="IPR000845">
    <property type="entry name" value="Nucleoside_phosphorylase_d"/>
</dbReference>
<dbReference type="AlphaFoldDB" id="A0A7M2RLD3"/>
<feature type="domain" description="Nucleoside phosphorylase" evidence="7">
    <location>
        <begin position="3"/>
        <end position="182"/>
    </location>
</feature>
<dbReference type="Pfam" id="PF01048">
    <property type="entry name" value="PNP_UDP_1"/>
    <property type="match status" value="1"/>
</dbReference>
<evidence type="ECO:0000256" key="1">
    <source>
        <dbReference type="ARBA" id="ARBA00010456"/>
    </source>
</evidence>
<dbReference type="EMBL" id="CP063304">
    <property type="protein sequence ID" value="QOV20948.1"/>
    <property type="molecule type" value="Genomic_DNA"/>
</dbReference>
<dbReference type="CDD" id="cd17767">
    <property type="entry name" value="UP_EcUdp-like"/>
    <property type="match status" value="1"/>
</dbReference>
<dbReference type="InterPro" id="IPR018016">
    <property type="entry name" value="Nucleoside_phosphorylase_CS"/>
</dbReference>
<name>A0A7M2RLD3_9FIRM</name>
<evidence type="ECO:0000313" key="9">
    <source>
        <dbReference type="Proteomes" id="UP000593601"/>
    </source>
</evidence>
<protein>
    <recommendedName>
        <fullName evidence="3">Uridine phosphorylase</fullName>
        <ecNumber evidence="2">2.4.2.3</ecNumber>
    </recommendedName>
</protein>
<dbReference type="SUPFAM" id="SSF53167">
    <property type="entry name" value="Purine and uridine phosphorylases"/>
    <property type="match status" value="1"/>
</dbReference>
<evidence type="ECO:0000256" key="5">
    <source>
        <dbReference type="ARBA" id="ARBA00022679"/>
    </source>
</evidence>
<dbReference type="PANTHER" id="PTHR43691:SF11">
    <property type="entry name" value="FI09636P-RELATED"/>
    <property type="match status" value="1"/>
</dbReference>
<organism evidence="8 9">
    <name type="scientific">Blautia liquoris</name>
    <dbReference type="NCBI Taxonomy" id="2779518"/>
    <lineage>
        <taxon>Bacteria</taxon>
        <taxon>Bacillati</taxon>
        <taxon>Bacillota</taxon>
        <taxon>Clostridia</taxon>
        <taxon>Lachnospirales</taxon>
        <taxon>Lachnospiraceae</taxon>
        <taxon>Blautia</taxon>
    </lineage>
</organism>
<proteinExistence type="inferred from homology"/>
<comment type="similarity">
    <text evidence="1">Belongs to the PNP/UDP phosphorylase family.</text>
</comment>
<keyword evidence="9" id="KW-1185">Reference proteome</keyword>
<dbReference type="PROSITE" id="PS01232">
    <property type="entry name" value="PNP_UDP_1"/>
    <property type="match status" value="1"/>
</dbReference>
<dbReference type="KEGG" id="bliq:INP51_06205"/>
<evidence type="ECO:0000256" key="6">
    <source>
        <dbReference type="ARBA" id="ARBA00048447"/>
    </source>
</evidence>
<keyword evidence="4" id="KW-0328">Glycosyltransferase</keyword>
<dbReference type="Gene3D" id="3.40.50.1580">
    <property type="entry name" value="Nucleoside phosphorylase domain"/>
    <property type="match status" value="1"/>
</dbReference>
<comment type="catalytic activity">
    <reaction evidence="6">
        <text>uridine + phosphate = alpha-D-ribose 1-phosphate + uracil</text>
        <dbReference type="Rhea" id="RHEA:24388"/>
        <dbReference type="ChEBI" id="CHEBI:16704"/>
        <dbReference type="ChEBI" id="CHEBI:17568"/>
        <dbReference type="ChEBI" id="CHEBI:43474"/>
        <dbReference type="ChEBI" id="CHEBI:57720"/>
        <dbReference type="EC" id="2.4.2.3"/>
    </reaction>
</comment>
<evidence type="ECO:0000313" key="8">
    <source>
        <dbReference type="EMBL" id="QOV20948.1"/>
    </source>
</evidence>
<dbReference type="GO" id="GO:0009164">
    <property type="term" value="P:nucleoside catabolic process"/>
    <property type="evidence" value="ECO:0007669"/>
    <property type="project" value="UniProtKB-ARBA"/>
</dbReference>
<dbReference type="Proteomes" id="UP000593601">
    <property type="component" value="Chromosome"/>
</dbReference>
<dbReference type="PANTHER" id="PTHR43691">
    <property type="entry name" value="URIDINE PHOSPHORYLASE"/>
    <property type="match status" value="1"/>
</dbReference>
<evidence type="ECO:0000259" key="7">
    <source>
        <dbReference type="Pfam" id="PF01048"/>
    </source>
</evidence>
<sequence>MLPGDPARVDRIAEVLDDTKELAFNREFRSVKGTYKGIQVLAVSTGIGGASTAIAVEELARIGVKVMIRIGSCGALQPDIRLGDLILASGTVRDDGASASYAKPIYPAVPDTKLLFECIRAAENEKAACHVGITRSHDSFYIDEEEEVSKYWSERGVLGADMETAALFVIGGLRGVKTASILNTVVESEDKLEDHINDYTSGDQKMMHGEKLEILTALNAFVSYDQL</sequence>
<dbReference type="GO" id="GO:0004850">
    <property type="term" value="F:uridine phosphorylase activity"/>
    <property type="evidence" value="ECO:0007669"/>
    <property type="project" value="UniProtKB-EC"/>
</dbReference>
<evidence type="ECO:0000256" key="2">
    <source>
        <dbReference type="ARBA" id="ARBA00011888"/>
    </source>
</evidence>
<gene>
    <name evidence="8" type="ORF">INP51_06205</name>
</gene>
<dbReference type="InterPro" id="IPR035994">
    <property type="entry name" value="Nucleoside_phosphorylase_sf"/>
</dbReference>
<reference evidence="8 9" key="1">
    <citation type="submission" date="2020-10" db="EMBL/GenBank/DDBJ databases">
        <title>Blautia liquoris sp.nov., isolated from the mud in a fermentation cellar used for the production of Chinese strong-flavoured liquor.</title>
        <authorList>
            <person name="Lu L."/>
        </authorList>
    </citation>
    <scope>NUCLEOTIDE SEQUENCE [LARGE SCALE GENOMIC DNA]</scope>
    <source>
        <strain evidence="8 9">LZLJ-3</strain>
    </source>
</reference>